<evidence type="ECO:0000313" key="3">
    <source>
        <dbReference type="EMBL" id="KAK4429058.1"/>
    </source>
</evidence>
<sequence length="144" mass="16176">MSFNYVSAIFLVVIASMVAAGLAETIVVGGSEGWRFGYNYTDWALKHGPFYINDTLVFKYGPPSNESRPHSVYLLPNLYSYATCDFGNARLLSNPNDQADDNGFSYVLNQWRPQYLASGEGDGRSDCKEGMMKFFAVPLPRWFN</sequence>
<dbReference type="AlphaFoldDB" id="A0AAE1YGB5"/>
<dbReference type="InterPro" id="IPR003245">
    <property type="entry name" value="Phytocyanin_dom"/>
</dbReference>
<dbReference type="PANTHER" id="PTHR34052">
    <property type="entry name" value="GLYCINE-RICH PROTEIN-LIKE"/>
    <property type="match status" value="1"/>
</dbReference>
<dbReference type="GO" id="GO:0009055">
    <property type="term" value="F:electron transfer activity"/>
    <property type="evidence" value="ECO:0007669"/>
    <property type="project" value="InterPro"/>
</dbReference>
<organism evidence="3 4">
    <name type="scientific">Sesamum alatum</name>
    <dbReference type="NCBI Taxonomy" id="300844"/>
    <lineage>
        <taxon>Eukaryota</taxon>
        <taxon>Viridiplantae</taxon>
        <taxon>Streptophyta</taxon>
        <taxon>Embryophyta</taxon>
        <taxon>Tracheophyta</taxon>
        <taxon>Spermatophyta</taxon>
        <taxon>Magnoliopsida</taxon>
        <taxon>eudicotyledons</taxon>
        <taxon>Gunneridae</taxon>
        <taxon>Pentapetalae</taxon>
        <taxon>asterids</taxon>
        <taxon>lamiids</taxon>
        <taxon>Lamiales</taxon>
        <taxon>Pedaliaceae</taxon>
        <taxon>Sesamum</taxon>
    </lineage>
</organism>
<feature type="domain" description="Phytocyanin" evidence="2">
    <location>
        <begin position="24"/>
        <end position="140"/>
    </location>
</feature>
<name>A0AAE1YGB5_9LAMI</name>
<comment type="caution">
    <text evidence="3">The sequence shown here is derived from an EMBL/GenBank/DDBJ whole genome shotgun (WGS) entry which is preliminary data.</text>
</comment>
<dbReference type="Gene3D" id="2.60.40.420">
    <property type="entry name" value="Cupredoxins - blue copper proteins"/>
    <property type="match status" value="1"/>
</dbReference>
<protein>
    <recommendedName>
        <fullName evidence="2">Phytocyanin domain-containing protein</fullName>
    </recommendedName>
</protein>
<feature type="chain" id="PRO_5042026525" description="Phytocyanin domain-containing protein" evidence="1">
    <location>
        <begin position="24"/>
        <end position="144"/>
    </location>
</feature>
<keyword evidence="4" id="KW-1185">Reference proteome</keyword>
<dbReference type="SUPFAM" id="SSF49503">
    <property type="entry name" value="Cupredoxins"/>
    <property type="match status" value="1"/>
</dbReference>
<accession>A0AAE1YGB5</accession>
<dbReference type="Proteomes" id="UP001293254">
    <property type="component" value="Unassembled WGS sequence"/>
</dbReference>
<reference evidence="3" key="2">
    <citation type="journal article" date="2024" name="Plant">
        <title>Genomic evolution and insights into agronomic trait innovations of Sesamum species.</title>
        <authorList>
            <person name="Miao H."/>
            <person name="Wang L."/>
            <person name="Qu L."/>
            <person name="Liu H."/>
            <person name="Sun Y."/>
            <person name="Le M."/>
            <person name="Wang Q."/>
            <person name="Wei S."/>
            <person name="Zheng Y."/>
            <person name="Lin W."/>
            <person name="Duan Y."/>
            <person name="Cao H."/>
            <person name="Xiong S."/>
            <person name="Wang X."/>
            <person name="Wei L."/>
            <person name="Li C."/>
            <person name="Ma Q."/>
            <person name="Ju M."/>
            <person name="Zhao R."/>
            <person name="Li G."/>
            <person name="Mu C."/>
            <person name="Tian Q."/>
            <person name="Mei H."/>
            <person name="Zhang T."/>
            <person name="Gao T."/>
            <person name="Zhang H."/>
        </authorList>
    </citation>
    <scope>NUCLEOTIDE SEQUENCE</scope>
    <source>
        <strain evidence="3">3651</strain>
    </source>
</reference>
<dbReference type="PANTHER" id="PTHR34052:SF2">
    <property type="entry name" value="PLASTOCYANIN-LIKE DOMAIN PROTEIN"/>
    <property type="match status" value="1"/>
</dbReference>
<keyword evidence="1" id="KW-0732">Signal</keyword>
<reference evidence="3" key="1">
    <citation type="submission" date="2020-06" db="EMBL/GenBank/DDBJ databases">
        <authorList>
            <person name="Li T."/>
            <person name="Hu X."/>
            <person name="Zhang T."/>
            <person name="Song X."/>
            <person name="Zhang H."/>
            <person name="Dai N."/>
            <person name="Sheng W."/>
            <person name="Hou X."/>
            <person name="Wei L."/>
        </authorList>
    </citation>
    <scope>NUCLEOTIDE SEQUENCE</scope>
    <source>
        <strain evidence="3">3651</strain>
        <tissue evidence="3">Leaf</tissue>
    </source>
</reference>
<dbReference type="PROSITE" id="PS51485">
    <property type="entry name" value="PHYTOCYANIN"/>
    <property type="match status" value="1"/>
</dbReference>
<proteinExistence type="predicted"/>
<gene>
    <name evidence="3" type="ORF">Salat_1205800</name>
</gene>
<evidence type="ECO:0000313" key="4">
    <source>
        <dbReference type="Proteomes" id="UP001293254"/>
    </source>
</evidence>
<dbReference type="EMBL" id="JACGWO010000004">
    <property type="protein sequence ID" value="KAK4429058.1"/>
    <property type="molecule type" value="Genomic_DNA"/>
</dbReference>
<evidence type="ECO:0000259" key="2">
    <source>
        <dbReference type="PROSITE" id="PS51485"/>
    </source>
</evidence>
<dbReference type="InterPro" id="IPR008972">
    <property type="entry name" value="Cupredoxin"/>
</dbReference>
<feature type="signal peptide" evidence="1">
    <location>
        <begin position="1"/>
        <end position="23"/>
    </location>
</feature>
<evidence type="ECO:0000256" key="1">
    <source>
        <dbReference type="SAM" id="SignalP"/>
    </source>
</evidence>